<organism evidence="2 3">
    <name type="scientific">Leucobacter luti</name>
    <dbReference type="NCBI Taxonomy" id="340320"/>
    <lineage>
        <taxon>Bacteria</taxon>
        <taxon>Bacillati</taxon>
        <taxon>Actinomycetota</taxon>
        <taxon>Actinomycetes</taxon>
        <taxon>Micrococcales</taxon>
        <taxon>Microbacteriaceae</taxon>
        <taxon>Leucobacter</taxon>
    </lineage>
</organism>
<evidence type="ECO:0000313" key="2">
    <source>
        <dbReference type="EMBL" id="TDP94283.1"/>
    </source>
</evidence>
<dbReference type="InterPro" id="IPR011965">
    <property type="entry name" value="PaaX_trns_reg"/>
</dbReference>
<evidence type="ECO:0000259" key="1">
    <source>
        <dbReference type="Pfam" id="PF20803"/>
    </source>
</evidence>
<dbReference type="Gene3D" id="1.20.58.1460">
    <property type="match status" value="1"/>
</dbReference>
<dbReference type="PANTHER" id="PTHR30319">
    <property type="entry name" value="PHENYLACETIC ACID REGULATOR-RELATED TRANSCRIPTIONAL REPRESSOR"/>
    <property type="match status" value="1"/>
</dbReference>
<sequence>MTGSTIEVSARTVIEGCFDATGQAELSLVYDVGLALGLPEQRVRLAIRRLQASGTLQQTGRGRAGRLELTATGLAHFEREHGYVEFARAQDAGLAPWDGGWWLYSFSIPETERAERDAVRGALTTLGAAALAAGLYASPHDLRTEVAGILEPRGFAPRLIVAATTQLTVPGCATALEIAEQLWPAARTRAAYEPLAAVLAGYRRPSPTDPVQVAAQALRLSEGLDVALRADPLLPPELRPLDWEPAEVRRQCSLVWGELSQLAPELPVFQDPPVREASASRRA</sequence>
<accession>A0A4R6S4P5</accession>
<evidence type="ECO:0000313" key="3">
    <source>
        <dbReference type="Proteomes" id="UP000295601"/>
    </source>
</evidence>
<dbReference type="InterPro" id="IPR048846">
    <property type="entry name" value="PaaX-like_central"/>
</dbReference>
<protein>
    <submittedName>
        <fullName evidence="2">Phenylacetic acid degradation operon negative regulatory protein</fullName>
    </submittedName>
</protein>
<dbReference type="Pfam" id="PF20803">
    <property type="entry name" value="PaaX_M"/>
    <property type="match status" value="1"/>
</dbReference>
<dbReference type="InterPro" id="IPR036388">
    <property type="entry name" value="WH-like_DNA-bd_sf"/>
</dbReference>
<name>A0A4R6S4P5_9MICO</name>
<dbReference type="AlphaFoldDB" id="A0A4R6S4P5"/>
<dbReference type="GO" id="GO:0006351">
    <property type="term" value="P:DNA-templated transcription"/>
    <property type="evidence" value="ECO:0007669"/>
    <property type="project" value="InterPro"/>
</dbReference>
<dbReference type="EMBL" id="SNYA01000002">
    <property type="protein sequence ID" value="TDP94283.1"/>
    <property type="molecule type" value="Genomic_DNA"/>
</dbReference>
<reference evidence="2 3" key="1">
    <citation type="submission" date="2019-03" db="EMBL/GenBank/DDBJ databases">
        <title>Genomic analyses of the natural microbiome of Caenorhabditis elegans.</title>
        <authorList>
            <person name="Samuel B."/>
        </authorList>
    </citation>
    <scope>NUCLEOTIDE SEQUENCE [LARGE SCALE GENOMIC DNA]</scope>
    <source>
        <strain evidence="2 3">JUb18</strain>
    </source>
</reference>
<dbReference type="PIRSF" id="PIRSF020623">
    <property type="entry name" value="PaaX"/>
    <property type="match status" value="1"/>
</dbReference>
<dbReference type="Gene3D" id="3.30.70.2650">
    <property type="match status" value="1"/>
</dbReference>
<dbReference type="PANTHER" id="PTHR30319:SF1">
    <property type="entry name" value="TRANSCRIPTIONAL REPRESSOR PAAX"/>
    <property type="match status" value="1"/>
</dbReference>
<dbReference type="Gene3D" id="1.10.10.10">
    <property type="entry name" value="Winged helix-like DNA-binding domain superfamily/Winged helix DNA-binding domain"/>
    <property type="match status" value="1"/>
</dbReference>
<comment type="caution">
    <text evidence="2">The sequence shown here is derived from an EMBL/GenBank/DDBJ whole genome shotgun (WGS) entry which is preliminary data.</text>
</comment>
<gene>
    <name evidence="2" type="ORF">EDF62_0697</name>
</gene>
<dbReference type="RefSeq" id="WP_133615872.1">
    <property type="nucleotide sequence ID" value="NZ_SNYA01000002.1"/>
</dbReference>
<keyword evidence="3" id="KW-1185">Reference proteome</keyword>
<dbReference type="Proteomes" id="UP000295601">
    <property type="component" value="Unassembled WGS sequence"/>
</dbReference>
<dbReference type="OrthoDB" id="2270427at2"/>
<proteinExistence type="predicted"/>
<feature type="domain" description="Transcriptional repressor PaaX-like central Cas2-like" evidence="1">
    <location>
        <begin position="95"/>
        <end position="165"/>
    </location>
</feature>